<feature type="region of interest" description="Disordered" evidence="1">
    <location>
        <begin position="1235"/>
        <end position="1310"/>
    </location>
</feature>
<feature type="compositionally biased region" description="Polar residues" evidence="1">
    <location>
        <begin position="927"/>
        <end position="945"/>
    </location>
</feature>
<feature type="region of interest" description="Disordered" evidence="1">
    <location>
        <begin position="858"/>
        <end position="965"/>
    </location>
</feature>
<protein>
    <submittedName>
        <fullName evidence="2">Uncharacterized protein</fullName>
    </submittedName>
</protein>
<feature type="compositionally biased region" description="Low complexity" evidence="1">
    <location>
        <begin position="1746"/>
        <end position="1758"/>
    </location>
</feature>
<organism evidence="2">
    <name type="scientific">Nothobranchius rachovii</name>
    <name type="common">bluefin notho</name>
    <dbReference type="NCBI Taxonomy" id="451742"/>
    <lineage>
        <taxon>Eukaryota</taxon>
        <taxon>Metazoa</taxon>
        <taxon>Chordata</taxon>
        <taxon>Craniata</taxon>
        <taxon>Vertebrata</taxon>
        <taxon>Euteleostomi</taxon>
        <taxon>Actinopterygii</taxon>
        <taxon>Neopterygii</taxon>
        <taxon>Teleostei</taxon>
        <taxon>Neoteleostei</taxon>
        <taxon>Acanthomorphata</taxon>
        <taxon>Ovalentaria</taxon>
        <taxon>Atherinomorphae</taxon>
        <taxon>Cyprinodontiformes</taxon>
        <taxon>Nothobranchiidae</taxon>
        <taxon>Nothobranchius</taxon>
    </lineage>
</organism>
<feature type="compositionally biased region" description="Polar residues" evidence="1">
    <location>
        <begin position="516"/>
        <end position="530"/>
    </location>
</feature>
<feature type="compositionally biased region" description="Polar residues" evidence="1">
    <location>
        <begin position="1724"/>
        <end position="1745"/>
    </location>
</feature>
<evidence type="ECO:0000256" key="1">
    <source>
        <dbReference type="SAM" id="MobiDB-lite"/>
    </source>
</evidence>
<feature type="region of interest" description="Disordered" evidence="1">
    <location>
        <begin position="1342"/>
        <end position="1370"/>
    </location>
</feature>
<reference evidence="2" key="1">
    <citation type="submission" date="2016-05" db="EMBL/GenBank/DDBJ databases">
        <authorList>
            <person name="Lavstsen T."/>
            <person name="Jespersen J.S."/>
        </authorList>
    </citation>
    <scope>NUCLEOTIDE SEQUENCE</scope>
    <source>
        <tissue evidence="2">Brain</tissue>
    </source>
</reference>
<feature type="region of interest" description="Disordered" evidence="1">
    <location>
        <begin position="1435"/>
        <end position="1542"/>
    </location>
</feature>
<feature type="compositionally biased region" description="Polar residues" evidence="1">
    <location>
        <begin position="257"/>
        <end position="274"/>
    </location>
</feature>
<feature type="compositionally biased region" description="Polar residues" evidence="1">
    <location>
        <begin position="551"/>
        <end position="569"/>
    </location>
</feature>
<feature type="compositionally biased region" description="Low complexity" evidence="1">
    <location>
        <begin position="1238"/>
        <end position="1247"/>
    </location>
</feature>
<feature type="compositionally biased region" description="Low complexity" evidence="1">
    <location>
        <begin position="1468"/>
        <end position="1487"/>
    </location>
</feature>
<feature type="region of interest" description="Disordered" evidence="1">
    <location>
        <begin position="503"/>
        <end position="530"/>
    </location>
</feature>
<feature type="compositionally biased region" description="Basic and acidic residues" evidence="1">
    <location>
        <begin position="1509"/>
        <end position="1522"/>
    </location>
</feature>
<feature type="compositionally biased region" description="Polar residues" evidence="1">
    <location>
        <begin position="404"/>
        <end position="431"/>
    </location>
</feature>
<dbReference type="EMBL" id="HAEH01004891">
    <property type="protein sequence ID" value="SBR75103.1"/>
    <property type="molecule type" value="Transcribed_RNA"/>
</dbReference>
<feature type="region of interest" description="Disordered" evidence="1">
    <location>
        <begin position="389"/>
        <end position="482"/>
    </location>
</feature>
<feature type="compositionally biased region" description="Polar residues" evidence="1">
    <location>
        <begin position="363"/>
        <end position="375"/>
    </location>
</feature>
<feature type="region of interest" description="Disordered" evidence="1">
    <location>
        <begin position="251"/>
        <end position="287"/>
    </location>
</feature>
<feature type="compositionally biased region" description="Basic and acidic residues" evidence="1">
    <location>
        <begin position="890"/>
        <end position="921"/>
    </location>
</feature>
<feature type="compositionally biased region" description="Polar residues" evidence="1">
    <location>
        <begin position="1293"/>
        <end position="1302"/>
    </location>
</feature>
<name>A0A1A8P1G2_9TELE</name>
<feature type="region of interest" description="Disordered" evidence="1">
    <location>
        <begin position="331"/>
        <end position="375"/>
    </location>
</feature>
<feature type="compositionally biased region" description="Polar residues" evidence="1">
    <location>
        <begin position="468"/>
        <end position="482"/>
    </location>
</feature>
<reference evidence="2" key="2">
    <citation type="submission" date="2016-06" db="EMBL/GenBank/DDBJ databases">
        <title>The genome of a short-lived fish provides insights into sex chromosome evolution and the genetic control of aging.</title>
        <authorList>
            <person name="Reichwald K."/>
            <person name="Felder M."/>
            <person name="Petzold A."/>
            <person name="Koch P."/>
            <person name="Groth M."/>
            <person name="Platzer M."/>
        </authorList>
    </citation>
    <scope>NUCLEOTIDE SEQUENCE</scope>
    <source>
        <tissue evidence="2">Brain</tissue>
    </source>
</reference>
<gene>
    <name evidence="2" type="primary">CT574587.1</name>
</gene>
<feature type="compositionally biased region" description="Polar residues" evidence="1">
    <location>
        <begin position="858"/>
        <end position="889"/>
    </location>
</feature>
<feature type="region of interest" description="Disordered" evidence="1">
    <location>
        <begin position="1077"/>
        <end position="1107"/>
    </location>
</feature>
<feature type="compositionally biased region" description="Polar residues" evidence="1">
    <location>
        <begin position="1077"/>
        <end position="1095"/>
    </location>
</feature>
<accession>A0A1A8P1G2</accession>
<feature type="region of interest" description="Disordered" evidence="1">
    <location>
        <begin position="817"/>
        <end position="845"/>
    </location>
</feature>
<feature type="compositionally biased region" description="Acidic residues" evidence="1">
    <location>
        <begin position="1759"/>
        <end position="1770"/>
    </location>
</feature>
<feature type="compositionally biased region" description="Low complexity" evidence="1">
    <location>
        <begin position="1348"/>
        <end position="1362"/>
    </location>
</feature>
<sequence length="1778" mass="194443">MSTSDAGELELRGETAAAVAETPLCATARPARTALREHEDEYLERFNHKNNKTNTELLEQNTTVVNQEETLKALIVDSLGESNPSVVQVQKFCWVQFHLLPLVDTLQARAEPQEDFRPAVQVDGRRSTPDTCLGTVGNCPLQTDLCQAKKEDKIIPDVYQELRITRDLIKTHPPNGNCRPHEHNNGLHLSSCVSQPRIYTSSLPGTEAEKDIKHHINVDNLEKLCDPHGNMLSSTMVTVLAAPWSGRLRRTKRFDGTGSSESQGDLQDVSNTATKNEHGLQETSSQSALTDGLYCPTFVPLLSTRRNTAGWSAKSDPSSLNLESKRIMTQTVSLDSSGTCPSNTAPSPWSPLLDPNERRTHQTGHQGRISSEPTTSSLLLSLRRVNSNTTNSNTNFILPEVSKSPLSSSPNDQNGKLTTHLSQTSSAQNEQQRPRPILSHSHIPYGSTETGPVYFPASSNDREGNAPNVRNNSFTKQAQTVNTIPTLLTSSKHLFQDNRPLERQQSNVGSDKPTPLSDTFLSSARHSSYDQARVLKTHSLPRRTTLTSTSWWKQVSPEGSSHLSHSDTVNTKDKSEADSPCLTDNKRLISQILSSRDNNNTSESVSKGNMNLALKTPESEMLIKQQYSLFADKREPPKAHSMPDCLPTSKLSTAAAQKTPVNTNHPIKKDVSGTSLTSNLKELPITAYKHQTSDCSKKYNNSPHKTNSIHTSVHNMDSQTFTKSPLTHDLTTMNSQAPVSLTTSGIPTTPNTKNNVSFLSPPDSSKTCINASTSNTLKFSNIATVTPLGFQRSYACLPKPFRSKTVSSLISQVNSVTKTKSSSVSTTPTTCSSTSADTPPVLSPSVSSAITAPTYTTASSFLTPPATPGTTSPNSETTTPKLKSMFSNSLERESKKQSLRLEGKKERRVTWGDSVDVKCSEPESDSLKAQTNLLSPSRPTQNAPSVFSFLPPGSPKEGTSPVVSPNPNMFSIDLVKGEKHPSFSSDSADLTAREHEKSKYKTGDTLNFDLTRQGLSTPRPEEMPSKESGFVKCRFSAPLSLPPDFSSGLNVRYSTPPYSTLMSSRQTQGEKFIPHSFSISQSPQSNYSAQTSPSADQHVALTSKPPLSPIRLSQPSLVFQRATATQDCSIGKLSDTDKVNNNHIKDHNQIHSNSQIQLLDNRVHVSSQSLSGDEEHTFSSTCVTETLIYSIKPKVDTATAAQKGTTPKSLQHGTNTLVSMETKSNTMQSTEAVRQLYSDQSSNNSKSSESHLCSKDSNSCSTKENVQSKSRFYSVEANNEQSPKKNRFAFKRSASTPNSSVPVSERVNKSYNKMDQMLHRLKQKFSSRRPDEDLTFPWKWKRNSQTPSVSGSSDVSDNSLDSTKTLEEQGQEKEMVLNHVSANIDNTKTLSENRYVIIPALDVGEPKVENELALTQAFSQGASLEQASKVHLTVHSPTDLDPTNHLAPGSDPSADRSPSPTSYQTLCRRSTPSPRSPFSPFSSISPLSPFPSPDGADDSVFYSPKLQRRRESSSPSDPRERISLGSSRRSRASIGPPSISPVQDQEYVASSYADLKYGIEPGRSFSVGSVLSGRSSRPGRISTGSRFMSVGDLSQSTLSCAGHGKELYQGSLPPDWTGDFHYQPTNDCRMSNFFGDTSNTRSRSLPRSWTRLMTSWNSGVPPSQSVTASTAKPALLHSPTMNNCQFAWDTEGPPTPPLTPPLSPVTRRMSKPPSLSSSPTFSPVQQGDIQPSQRHLPSRRYVSSLSTFDESTDSGSDTTTDDEYYLESDDEVGKETEL</sequence>
<feature type="compositionally biased region" description="Polar residues" evidence="1">
    <location>
        <begin position="1456"/>
        <end position="1467"/>
    </location>
</feature>
<feature type="compositionally biased region" description="Polar residues" evidence="1">
    <location>
        <begin position="1258"/>
        <end position="1281"/>
    </location>
</feature>
<feature type="compositionally biased region" description="Low complexity" evidence="1">
    <location>
        <begin position="817"/>
        <end position="835"/>
    </location>
</feature>
<feature type="compositionally biased region" description="Low complexity" evidence="1">
    <location>
        <begin position="1711"/>
        <end position="1723"/>
    </location>
</feature>
<feature type="compositionally biased region" description="Polar residues" evidence="1">
    <location>
        <begin position="331"/>
        <end position="347"/>
    </location>
</feature>
<proteinExistence type="predicted"/>
<evidence type="ECO:0000313" key="2">
    <source>
        <dbReference type="EMBL" id="SBR75103.1"/>
    </source>
</evidence>
<feature type="compositionally biased region" description="Pro residues" evidence="1">
    <location>
        <begin position="1693"/>
        <end position="1703"/>
    </location>
</feature>
<feature type="region of interest" description="Disordered" evidence="1">
    <location>
        <begin position="1685"/>
        <end position="1778"/>
    </location>
</feature>
<feature type="region of interest" description="Disordered" evidence="1">
    <location>
        <begin position="547"/>
        <end position="583"/>
    </location>
</feature>